<dbReference type="AlphaFoldDB" id="A0A2T3AF07"/>
<reference evidence="2 3" key="1">
    <citation type="journal article" date="2018" name="Mycol. Prog.">
        <title>Coniella lustricola, a new species from submerged detritus.</title>
        <authorList>
            <person name="Raudabaugh D.B."/>
            <person name="Iturriaga T."/>
            <person name="Carver A."/>
            <person name="Mondo S."/>
            <person name="Pangilinan J."/>
            <person name="Lipzen A."/>
            <person name="He G."/>
            <person name="Amirebrahimi M."/>
            <person name="Grigoriev I.V."/>
            <person name="Miller A.N."/>
        </authorList>
    </citation>
    <scope>NUCLEOTIDE SEQUENCE [LARGE SCALE GENOMIC DNA]</scope>
    <source>
        <strain evidence="2 3">B22-T-1</strain>
    </source>
</reference>
<name>A0A2T3AF07_9PEZI</name>
<evidence type="ECO:0000313" key="2">
    <source>
        <dbReference type="EMBL" id="PSR94353.1"/>
    </source>
</evidence>
<feature type="region of interest" description="Disordered" evidence="1">
    <location>
        <begin position="129"/>
        <end position="150"/>
    </location>
</feature>
<dbReference type="OrthoDB" id="62952at2759"/>
<feature type="region of interest" description="Disordered" evidence="1">
    <location>
        <begin position="469"/>
        <end position="488"/>
    </location>
</feature>
<organism evidence="2 3">
    <name type="scientific">Coniella lustricola</name>
    <dbReference type="NCBI Taxonomy" id="2025994"/>
    <lineage>
        <taxon>Eukaryota</taxon>
        <taxon>Fungi</taxon>
        <taxon>Dikarya</taxon>
        <taxon>Ascomycota</taxon>
        <taxon>Pezizomycotina</taxon>
        <taxon>Sordariomycetes</taxon>
        <taxon>Sordariomycetidae</taxon>
        <taxon>Diaporthales</taxon>
        <taxon>Schizoparmaceae</taxon>
        <taxon>Coniella</taxon>
    </lineage>
</organism>
<dbReference type="EMBL" id="KZ678399">
    <property type="protein sequence ID" value="PSR94353.1"/>
    <property type="molecule type" value="Genomic_DNA"/>
</dbReference>
<evidence type="ECO:0000313" key="3">
    <source>
        <dbReference type="Proteomes" id="UP000241462"/>
    </source>
</evidence>
<keyword evidence="3" id="KW-1185">Reference proteome</keyword>
<proteinExistence type="predicted"/>
<sequence length="488" mass="56623">MPVPLGTARFYEYSSYTDRCSIAKPSVSIEVQRAVVDFFIACRVDDWKTVCGEYWKSTQLVISKETKDHREEIFSSSSSIKDPGLHLHIESPSSPVKVVESGSLREEYNEGAYQPWEVQQALQQSLYERKGSKRHAPATSRPREEGECLGKEQPWDVKEALQKYRRDRIGSEFYGFMDLPPEIRRVIYEYVLVQGQVPVSVCTRTQRCIDYWEHTSGRPYTRYQDLWYQSDNPWEFGFNPGGHIVCHDHCTWTKNERSMGLIKGVNRTVTMEAVPIYYGCNRFIFPVMSSIPPRCWLGGDEYSRYHRLLRDVSYTFDMREFGHFDDHGNLYYDRRIKRSIDKGRLSRAEAMQLLHDQRTSELEIKWVERIDLIKQMVLRRLTLSFDEAYCRVGCCRKVDWLLDRFLYSGPLPGFDALDDRHVYSSRGWSGGPPQVIEIMGWANKAEREMIEAKLKQLPNAASEINFAAPFSIDDSDSSSGSGSDDDEQ</sequence>
<evidence type="ECO:0008006" key="4">
    <source>
        <dbReference type="Google" id="ProtNLM"/>
    </source>
</evidence>
<gene>
    <name evidence="2" type="ORF">BD289DRAFT_427739</name>
</gene>
<evidence type="ECO:0000256" key="1">
    <source>
        <dbReference type="SAM" id="MobiDB-lite"/>
    </source>
</evidence>
<protein>
    <recommendedName>
        <fullName evidence="4">F-box domain-containing protein</fullName>
    </recommendedName>
</protein>
<feature type="compositionally biased region" description="Basic and acidic residues" evidence="1">
    <location>
        <begin position="141"/>
        <end position="150"/>
    </location>
</feature>
<accession>A0A2T3AF07</accession>
<dbReference type="Proteomes" id="UP000241462">
    <property type="component" value="Unassembled WGS sequence"/>
</dbReference>
<dbReference type="InParanoid" id="A0A2T3AF07"/>